<evidence type="ECO:0000313" key="3">
    <source>
        <dbReference type="Proteomes" id="UP000474567"/>
    </source>
</evidence>
<protein>
    <recommendedName>
        <fullName evidence="4">HTH cro/C1-type domain-containing protein</fullName>
    </recommendedName>
</protein>
<proteinExistence type="predicted"/>
<accession>A0ABM8KLQ1</accession>
<evidence type="ECO:0000313" key="2">
    <source>
        <dbReference type="EMBL" id="CAA9200193.1"/>
    </source>
</evidence>
<feature type="transmembrane region" description="Helical" evidence="1">
    <location>
        <begin position="20"/>
        <end position="47"/>
    </location>
</feature>
<dbReference type="Gene3D" id="1.10.10.10">
    <property type="entry name" value="Winged helix-like DNA-binding domain superfamily/Winged helix DNA-binding domain"/>
    <property type="match status" value="1"/>
</dbReference>
<keyword evidence="3" id="KW-1185">Reference proteome</keyword>
<name>A0ABM8KLQ1_9FLAO</name>
<sequence>MLHKNVTIYNVTQKRNIEKILTTFVILLLFFLFIFEAMTSVITGDIIDSRKQKSKDWVTSLKEVLSPFGETPLQWEIYRGDEFQIEIKNPEEALLAAILIKAHLKTLKLDARMSIGIGNKTHDAEKISESNGSAFIHSGELFETLKKLKVSLALRTGDTVIDEKMNLMIQLALTFMDNWPAQSAEFVAIAIENPSLSQEELAPKLGIKRAAVSRRQKRAQFDLVLNLDRYFRTQIKQLATL</sequence>
<dbReference type="Proteomes" id="UP000474567">
    <property type="component" value="Unassembled WGS sequence"/>
</dbReference>
<evidence type="ECO:0000256" key="1">
    <source>
        <dbReference type="SAM" id="Phobius"/>
    </source>
</evidence>
<reference evidence="2 3" key="1">
    <citation type="submission" date="2020-02" db="EMBL/GenBank/DDBJ databases">
        <authorList>
            <person name="Criscuolo A."/>
        </authorList>
    </citation>
    <scope>NUCLEOTIDE SEQUENCE [LARGE SCALE GENOMIC DNA]</scope>
    <source>
        <strain evidence="2">CECT7796</strain>
    </source>
</reference>
<gene>
    <name evidence="2" type="ORF">FLACOL7796_03094</name>
</gene>
<keyword evidence="1" id="KW-0472">Membrane</keyword>
<organism evidence="2 3">
    <name type="scientific">Flavobacterium collinsii</name>
    <dbReference type="NCBI Taxonomy" id="1114861"/>
    <lineage>
        <taxon>Bacteria</taxon>
        <taxon>Pseudomonadati</taxon>
        <taxon>Bacteroidota</taxon>
        <taxon>Flavobacteriia</taxon>
        <taxon>Flavobacteriales</taxon>
        <taxon>Flavobacteriaceae</taxon>
        <taxon>Flavobacterium</taxon>
    </lineage>
</organism>
<dbReference type="EMBL" id="CADCST010000098">
    <property type="protein sequence ID" value="CAA9200193.1"/>
    <property type="molecule type" value="Genomic_DNA"/>
</dbReference>
<evidence type="ECO:0008006" key="4">
    <source>
        <dbReference type="Google" id="ProtNLM"/>
    </source>
</evidence>
<comment type="caution">
    <text evidence="2">The sequence shown here is derived from an EMBL/GenBank/DDBJ whole genome shotgun (WGS) entry which is preliminary data.</text>
</comment>
<keyword evidence="1" id="KW-0812">Transmembrane</keyword>
<keyword evidence="1" id="KW-1133">Transmembrane helix</keyword>
<dbReference type="InterPro" id="IPR036388">
    <property type="entry name" value="WH-like_DNA-bd_sf"/>
</dbReference>